<feature type="compositionally biased region" description="Polar residues" evidence="1">
    <location>
        <begin position="488"/>
        <end position="502"/>
    </location>
</feature>
<proteinExistence type="predicted"/>
<sequence length="897" mass="100649">MLCSVAPTNDSPLRPVQRPDGFSRLEKEAILLSAEQHLSILTLSTGRTRRRIPKLQHLLKNMLSVTTSSNGAWLLGLLNSGELFLWKKDADCLKTVPTVPGVSTIAATARESATKPFLFVSRDGKRVLVASQTGVVFLWESMEEQDLTSVPETRLSGTWAQVMVDEKVKLPQADDKESTVHAVFHTDEVLGDCCFCSFVFTSGEILVLTTLRMKWFEQVEKCMSAVPFRAQWVTQTHSLGALSPVCNGLKSRGALLAAFSRDSLLLAVIINQNDPKATQVLFVNPLNDVTVSSSLRGCGSKGQSVPVRFLRSYWVGAVSWTHDGLFLACMLQRGALLLLSRLGELLSITTFGCSVEFGPAEYIPLHPLITYRPPQSLLLSVKHTGSDGSPTSEDDPMSQWFSLAAHPRLPYLIVSDGYMFTLLRFAANYSASSVLKTLLLEVTQDLNDVRHSLMNSERNDVKQCLQPMSSLKGSFLQEWEMQEPGSWMSPSFLQEETPTSGQVDEDDDSDDDAPHLPDYSRFQDSHVNTMEQGHLEFASMFDTLHAMQGEQADNLEGKFRQMQNSLLGAWSVLVSVKEMEGRDHLLQYTVEALLQFAHLLPFAPASLPCSAIKGKNKMVKKVLNKSPGIYRIFQLLQYCLTVLHWDGVHKHSLHHAVRLSADMVKLILSQKLESISFSLSLLGSFMILKLASIHLDAVYSVQPWAFLGHTWNMVYDSLQASACPKDKCSLLSLFELPSQTVRTIQRPSHRLAIAWRLLYQHALQHHFHIRESQRQLKKNNSRKCLQREDAIITALLSQVQATLQTMGDRLGQNRQLMPLAGEENFLLGSYLEAVHIWRAALQEEMGRDGRRVSYLQTRYSLAILYTHLYLYNLRAAQDFCEHLVRQILNQGESGMSQ</sequence>
<evidence type="ECO:0000313" key="3">
    <source>
        <dbReference type="Proteomes" id="UP000287033"/>
    </source>
</evidence>
<dbReference type="EMBL" id="BEZZ01004097">
    <property type="protein sequence ID" value="GCC17384.1"/>
    <property type="molecule type" value="Genomic_DNA"/>
</dbReference>
<dbReference type="PANTHER" id="PTHR14492:SF4">
    <property type="entry name" value="CILIOGENESIS AND PLANAR POLARITY EFFECTOR 1"/>
    <property type="match status" value="1"/>
</dbReference>
<dbReference type="GO" id="GO:0035869">
    <property type="term" value="C:ciliary transition zone"/>
    <property type="evidence" value="ECO:0007669"/>
    <property type="project" value="TreeGrafter"/>
</dbReference>
<feature type="region of interest" description="Disordered" evidence="1">
    <location>
        <begin position="488"/>
        <end position="521"/>
    </location>
</feature>
<dbReference type="Proteomes" id="UP000287033">
    <property type="component" value="Unassembled WGS sequence"/>
</dbReference>
<comment type="caution">
    <text evidence="2">The sequence shown here is derived from an EMBL/GenBank/DDBJ whole genome shotgun (WGS) entry which is preliminary data.</text>
</comment>
<dbReference type="InterPro" id="IPR028236">
    <property type="entry name" value="CPLANE1"/>
</dbReference>
<feature type="non-terminal residue" evidence="2">
    <location>
        <position position="897"/>
    </location>
</feature>
<evidence type="ECO:0000313" key="2">
    <source>
        <dbReference type="EMBL" id="GCC17384.1"/>
    </source>
</evidence>
<dbReference type="GO" id="GO:0060271">
    <property type="term" value="P:cilium assembly"/>
    <property type="evidence" value="ECO:0007669"/>
    <property type="project" value="TreeGrafter"/>
</dbReference>
<name>A0A401RGX6_CHIPU</name>
<dbReference type="OrthoDB" id="5974632at2759"/>
<dbReference type="OMA" id="DSFPCPW"/>
<dbReference type="STRING" id="137246.A0A401RGX6"/>
<dbReference type="PANTHER" id="PTHR14492">
    <property type="entry name" value="JBTS17"/>
    <property type="match status" value="1"/>
</dbReference>
<dbReference type="SUPFAM" id="SSF69322">
    <property type="entry name" value="Tricorn protease domain 2"/>
    <property type="match status" value="1"/>
</dbReference>
<gene>
    <name evidence="2" type="ORF">chiPu_0021524</name>
</gene>
<dbReference type="Gene3D" id="2.130.10.10">
    <property type="entry name" value="YVTN repeat-like/Quinoprotein amine dehydrogenase"/>
    <property type="match status" value="1"/>
</dbReference>
<organism evidence="2 3">
    <name type="scientific">Chiloscyllium punctatum</name>
    <name type="common">Brownbanded bambooshark</name>
    <name type="synonym">Hemiscyllium punctatum</name>
    <dbReference type="NCBI Taxonomy" id="137246"/>
    <lineage>
        <taxon>Eukaryota</taxon>
        <taxon>Metazoa</taxon>
        <taxon>Chordata</taxon>
        <taxon>Craniata</taxon>
        <taxon>Vertebrata</taxon>
        <taxon>Chondrichthyes</taxon>
        <taxon>Elasmobranchii</taxon>
        <taxon>Galeomorphii</taxon>
        <taxon>Galeoidea</taxon>
        <taxon>Orectolobiformes</taxon>
        <taxon>Hemiscylliidae</taxon>
        <taxon>Chiloscyllium</taxon>
    </lineage>
</organism>
<keyword evidence="3" id="KW-1185">Reference proteome</keyword>
<evidence type="ECO:0000256" key="1">
    <source>
        <dbReference type="SAM" id="MobiDB-lite"/>
    </source>
</evidence>
<accession>A0A401RGX6</accession>
<protein>
    <submittedName>
        <fullName evidence="2">Uncharacterized protein</fullName>
    </submittedName>
</protein>
<dbReference type="InterPro" id="IPR015943">
    <property type="entry name" value="WD40/YVTN_repeat-like_dom_sf"/>
</dbReference>
<dbReference type="AlphaFoldDB" id="A0A401RGX6"/>
<reference evidence="2 3" key="1">
    <citation type="journal article" date="2018" name="Nat. Ecol. Evol.">
        <title>Shark genomes provide insights into elasmobranch evolution and the origin of vertebrates.</title>
        <authorList>
            <person name="Hara Y"/>
            <person name="Yamaguchi K"/>
            <person name="Onimaru K"/>
            <person name="Kadota M"/>
            <person name="Koyanagi M"/>
            <person name="Keeley SD"/>
            <person name="Tatsumi K"/>
            <person name="Tanaka K"/>
            <person name="Motone F"/>
            <person name="Kageyama Y"/>
            <person name="Nozu R"/>
            <person name="Adachi N"/>
            <person name="Nishimura O"/>
            <person name="Nakagawa R"/>
            <person name="Tanegashima C"/>
            <person name="Kiyatake I"/>
            <person name="Matsumoto R"/>
            <person name="Murakumo K"/>
            <person name="Nishida K"/>
            <person name="Terakita A"/>
            <person name="Kuratani S"/>
            <person name="Sato K"/>
            <person name="Hyodo S Kuraku.S."/>
        </authorList>
    </citation>
    <scope>NUCLEOTIDE SEQUENCE [LARGE SCALE GENOMIC DNA]</scope>
</reference>